<protein>
    <recommendedName>
        <fullName evidence="5">Zn(2)-C6 fungal-type domain-containing protein</fullName>
    </recommendedName>
</protein>
<evidence type="ECO:0000313" key="6">
    <source>
        <dbReference type="EMBL" id="RDW84251.1"/>
    </source>
</evidence>
<feature type="domain" description="Zn(2)-C6 fungal-type" evidence="5">
    <location>
        <begin position="19"/>
        <end position="49"/>
    </location>
</feature>
<accession>A0A3D8SDK6</accession>
<dbReference type="OrthoDB" id="3037908at2759"/>
<dbReference type="Gene3D" id="4.10.240.10">
    <property type="entry name" value="Zn(2)-C6 fungal-type DNA-binding domain"/>
    <property type="match status" value="1"/>
</dbReference>
<dbReference type="PANTHER" id="PTHR46910">
    <property type="entry name" value="TRANSCRIPTION FACTOR PDR1"/>
    <property type="match status" value="1"/>
</dbReference>
<keyword evidence="2" id="KW-0539">Nucleus</keyword>
<feature type="compositionally biased region" description="Polar residues" evidence="3">
    <location>
        <begin position="102"/>
        <end position="111"/>
    </location>
</feature>
<dbReference type="InterPro" id="IPR007219">
    <property type="entry name" value="XnlR_reg_dom"/>
</dbReference>
<dbReference type="PROSITE" id="PS00463">
    <property type="entry name" value="ZN2_CY6_FUNGAL_1"/>
    <property type="match status" value="1"/>
</dbReference>
<feature type="region of interest" description="Disordered" evidence="3">
    <location>
        <begin position="44"/>
        <end position="143"/>
    </location>
</feature>
<dbReference type="InterPro" id="IPR050987">
    <property type="entry name" value="AtrR-like"/>
</dbReference>
<dbReference type="PANTHER" id="PTHR46910:SF1">
    <property type="entry name" value="MISCELLANEOUS ZN(II)2CYS6 TRANSCRIPTION FACTOR (EUROFUNG)-RELATED"/>
    <property type="match status" value="1"/>
</dbReference>
<dbReference type="AlphaFoldDB" id="A0A3D8SDK6"/>
<evidence type="ECO:0000256" key="3">
    <source>
        <dbReference type="SAM" id="MobiDB-lite"/>
    </source>
</evidence>
<comment type="caution">
    <text evidence="6">The sequence shown here is derived from an EMBL/GenBank/DDBJ whole genome shotgun (WGS) entry which is preliminary data.</text>
</comment>
<dbReference type="InterPro" id="IPR036864">
    <property type="entry name" value="Zn2-C6_fun-type_DNA-bd_sf"/>
</dbReference>
<keyword evidence="7" id="KW-1185">Reference proteome</keyword>
<dbReference type="GO" id="GO:0000981">
    <property type="term" value="F:DNA-binding transcription factor activity, RNA polymerase II-specific"/>
    <property type="evidence" value="ECO:0007669"/>
    <property type="project" value="InterPro"/>
</dbReference>
<evidence type="ECO:0000313" key="7">
    <source>
        <dbReference type="Proteomes" id="UP000256645"/>
    </source>
</evidence>
<gene>
    <name evidence="6" type="ORF">BP6252_01841</name>
</gene>
<sequence length="737" mass="81540">MEPIPEHTRGAKRQRLATACDQCRKRKVRCDERQPQCRHCAARGDVCRTSDPKLPGRQVARRRTAAVGTSVSPSSAASGPDALPRVDVPDIPSLSRRHESISRSNHAPSPQSSLAGSSHAALGTSSALNHGDSSAQEDPRQNNIEGSYEGQMILNTDNTTHKKKFLGGGSLQALAKHLDCLFEQAGWKSIADRFAFGMQYAEELLLPRYGTMHRLPALPALSEMTWCLSVFRRHIYPIYQIIDLTLLEQAMRQFHHTDLSSLPAKDVPVLCCAYSVLAIAVDEQAGSYTAMGLEFLTAAYMLYAHVISTPYLSSVQALLLLTIGLRARNKDGAAWQALGQAIRIAQSIGLHRRSEDIVHTPDPRSGESNFDFDARVWWACYCLEKTMGLEVGRPLAIRDSECNQSIPCSQADGLHHGNLLLAQIRLAQIQGRLIDIIYNRPPDAKNAPSFLGDIGSIDGELRMWATEMCPEEIRPSSNLLCAPADLPVATFLSMLYFQTLIAAHQMAFMVDSGRYQAAVKQHCRNSSSAARLANSERIIVQSARSIASLQMDLSDRRIVTQLLTMTPILMAIIVLGLNIMKYPTGARSRSDLEMLLPICHLAETQYAAAGQDPEFIKAIYIIRGQLERHVHGSSRNNPNDNSQLHRYFISPPGSSQYHLSPGNVRRTFDGRDSNTTGTAQMTNASVETFEDQSFNLLHNMQLDYPWDWVLSDKGFSSSGDWNPLAYGIEDLLSENTT</sequence>
<dbReference type="GO" id="GO:0006351">
    <property type="term" value="P:DNA-templated transcription"/>
    <property type="evidence" value="ECO:0007669"/>
    <property type="project" value="InterPro"/>
</dbReference>
<dbReference type="Proteomes" id="UP000256645">
    <property type="component" value="Unassembled WGS sequence"/>
</dbReference>
<evidence type="ECO:0000256" key="1">
    <source>
        <dbReference type="ARBA" id="ARBA00022723"/>
    </source>
</evidence>
<proteinExistence type="predicted"/>
<dbReference type="SUPFAM" id="SSF57701">
    <property type="entry name" value="Zn2/Cys6 DNA-binding domain"/>
    <property type="match status" value="1"/>
</dbReference>
<dbReference type="CDD" id="cd12148">
    <property type="entry name" value="fungal_TF_MHR"/>
    <property type="match status" value="1"/>
</dbReference>
<dbReference type="Pfam" id="PF04082">
    <property type="entry name" value="Fungal_trans"/>
    <property type="match status" value="1"/>
</dbReference>
<feature type="compositionally biased region" description="Polar residues" evidence="3">
    <location>
        <begin position="67"/>
        <end position="77"/>
    </location>
</feature>
<dbReference type="STRING" id="1849047.A0A3D8SDK6"/>
<dbReference type="CDD" id="cd00067">
    <property type="entry name" value="GAL4"/>
    <property type="match status" value="1"/>
</dbReference>
<dbReference type="PROSITE" id="PS50048">
    <property type="entry name" value="ZN2_CY6_FUNGAL_2"/>
    <property type="match status" value="1"/>
</dbReference>
<organism evidence="6 7">
    <name type="scientific">Coleophoma cylindrospora</name>
    <dbReference type="NCBI Taxonomy" id="1849047"/>
    <lineage>
        <taxon>Eukaryota</taxon>
        <taxon>Fungi</taxon>
        <taxon>Dikarya</taxon>
        <taxon>Ascomycota</taxon>
        <taxon>Pezizomycotina</taxon>
        <taxon>Leotiomycetes</taxon>
        <taxon>Helotiales</taxon>
        <taxon>Dermateaceae</taxon>
        <taxon>Coleophoma</taxon>
    </lineage>
</organism>
<evidence type="ECO:0000256" key="2">
    <source>
        <dbReference type="ARBA" id="ARBA00023242"/>
    </source>
</evidence>
<feature type="compositionally biased region" description="Low complexity" evidence="3">
    <location>
        <begin position="112"/>
        <end position="128"/>
    </location>
</feature>
<keyword evidence="4" id="KW-1133">Transmembrane helix</keyword>
<dbReference type="GO" id="GO:0003677">
    <property type="term" value="F:DNA binding"/>
    <property type="evidence" value="ECO:0007669"/>
    <property type="project" value="InterPro"/>
</dbReference>
<dbReference type="Pfam" id="PF00172">
    <property type="entry name" value="Zn_clus"/>
    <property type="match status" value="1"/>
</dbReference>
<dbReference type="SMART" id="SM00066">
    <property type="entry name" value="GAL4"/>
    <property type="match status" value="1"/>
</dbReference>
<dbReference type="InterPro" id="IPR001138">
    <property type="entry name" value="Zn2Cys6_DnaBD"/>
</dbReference>
<keyword evidence="4" id="KW-0472">Membrane</keyword>
<dbReference type="SMART" id="SM00906">
    <property type="entry name" value="Fungal_trans"/>
    <property type="match status" value="1"/>
</dbReference>
<reference evidence="6 7" key="1">
    <citation type="journal article" date="2018" name="IMA Fungus">
        <title>IMA Genome-F 9: Draft genome sequence of Annulohypoxylon stygium, Aspergillus mulundensis, Berkeleyomyces basicola (syn. Thielaviopsis basicola), Ceratocystis smalleyi, two Cercospora beticola strains, Coleophoma cylindrospora, Fusarium fracticaudum, Phialophora cf. hyalina, and Morchella septimelata.</title>
        <authorList>
            <person name="Wingfield B.D."/>
            <person name="Bills G.F."/>
            <person name="Dong Y."/>
            <person name="Huang W."/>
            <person name="Nel W.J."/>
            <person name="Swalarsk-Parry B.S."/>
            <person name="Vaghefi N."/>
            <person name="Wilken P.M."/>
            <person name="An Z."/>
            <person name="de Beer Z.W."/>
            <person name="De Vos L."/>
            <person name="Chen L."/>
            <person name="Duong T.A."/>
            <person name="Gao Y."/>
            <person name="Hammerbacher A."/>
            <person name="Kikkert J.R."/>
            <person name="Li Y."/>
            <person name="Li H."/>
            <person name="Li K."/>
            <person name="Li Q."/>
            <person name="Liu X."/>
            <person name="Ma X."/>
            <person name="Naidoo K."/>
            <person name="Pethybridge S.J."/>
            <person name="Sun J."/>
            <person name="Steenkamp E.T."/>
            <person name="van der Nest M.A."/>
            <person name="van Wyk S."/>
            <person name="Wingfield M.J."/>
            <person name="Xiong C."/>
            <person name="Yue Q."/>
            <person name="Zhang X."/>
        </authorList>
    </citation>
    <scope>NUCLEOTIDE SEQUENCE [LARGE SCALE GENOMIC DNA]</scope>
    <source>
        <strain evidence="6 7">BP6252</strain>
    </source>
</reference>
<feature type="transmembrane region" description="Helical" evidence="4">
    <location>
        <begin position="558"/>
        <end position="580"/>
    </location>
</feature>
<dbReference type="EMBL" id="PDLM01000002">
    <property type="protein sequence ID" value="RDW84251.1"/>
    <property type="molecule type" value="Genomic_DNA"/>
</dbReference>
<evidence type="ECO:0000259" key="5">
    <source>
        <dbReference type="PROSITE" id="PS50048"/>
    </source>
</evidence>
<keyword evidence="4" id="KW-0812">Transmembrane</keyword>
<keyword evidence="1" id="KW-0479">Metal-binding</keyword>
<dbReference type="GO" id="GO:0008270">
    <property type="term" value="F:zinc ion binding"/>
    <property type="evidence" value="ECO:0007669"/>
    <property type="project" value="InterPro"/>
</dbReference>
<evidence type="ECO:0000256" key="4">
    <source>
        <dbReference type="SAM" id="Phobius"/>
    </source>
</evidence>
<name>A0A3D8SDK6_9HELO</name>
<feature type="compositionally biased region" description="Polar residues" evidence="3">
    <location>
        <begin position="131"/>
        <end position="143"/>
    </location>
</feature>